<reference evidence="1 2" key="1">
    <citation type="journal article" date="2019" name="Sci. Rep.">
        <title>Nanopore sequencing improves the draft genome of the human pathogenic amoeba Naegleria fowleri.</title>
        <authorList>
            <person name="Liechti N."/>
            <person name="Schurch N."/>
            <person name="Bruggmann R."/>
            <person name="Wittwer M."/>
        </authorList>
    </citation>
    <scope>NUCLEOTIDE SEQUENCE [LARGE SCALE GENOMIC DNA]</scope>
    <source>
        <strain evidence="1 2">ATCC 30894</strain>
    </source>
</reference>
<dbReference type="VEuPathDB" id="AmoebaDB:NfTy_052850"/>
<dbReference type="GeneID" id="68117425"/>
<keyword evidence="2" id="KW-1185">Reference proteome</keyword>
<evidence type="ECO:0000313" key="2">
    <source>
        <dbReference type="Proteomes" id="UP000444721"/>
    </source>
</evidence>
<dbReference type="OrthoDB" id="10588974at2759"/>
<accession>A0A6A5BBE7</accession>
<evidence type="ECO:0000313" key="1">
    <source>
        <dbReference type="EMBL" id="KAF0971534.1"/>
    </source>
</evidence>
<dbReference type="VEuPathDB" id="AmoebaDB:NF0111010"/>
<dbReference type="EMBL" id="VFQX01000077">
    <property type="protein sequence ID" value="KAF0971534.1"/>
    <property type="molecule type" value="Genomic_DNA"/>
</dbReference>
<organism evidence="1 2">
    <name type="scientific">Naegleria fowleri</name>
    <name type="common">Brain eating amoeba</name>
    <dbReference type="NCBI Taxonomy" id="5763"/>
    <lineage>
        <taxon>Eukaryota</taxon>
        <taxon>Discoba</taxon>
        <taxon>Heterolobosea</taxon>
        <taxon>Tetramitia</taxon>
        <taxon>Eutetramitia</taxon>
        <taxon>Vahlkampfiidae</taxon>
        <taxon>Naegleria</taxon>
    </lineage>
</organism>
<gene>
    <name evidence="1" type="ORF">FDP41_010210</name>
</gene>
<dbReference type="Proteomes" id="UP000444721">
    <property type="component" value="Unassembled WGS sequence"/>
</dbReference>
<dbReference type="RefSeq" id="XP_044556250.1">
    <property type="nucleotide sequence ID" value="XM_044700484.1"/>
</dbReference>
<protein>
    <submittedName>
        <fullName evidence="1">Uncharacterized protein</fullName>
    </submittedName>
</protein>
<sequence length="86" mass="9782">MSLSSETTSPAPYITVRYVKPLPSSLCSGSFSQQDNQQVIEAKFPLIEIKPHRIPSSFKKLRTESAHSLQPNRARTNECIRFYGRK</sequence>
<proteinExistence type="predicted"/>
<dbReference type="AlphaFoldDB" id="A0A6A5BBE7"/>
<dbReference type="VEuPathDB" id="AmoebaDB:FDP41_010210"/>
<comment type="caution">
    <text evidence="1">The sequence shown here is derived from an EMBL/GenBank/DDBJ whole genome shotgun (WGS) entry which is preliminary data.</text>
</comment>
<name>A0A6A5BBE7_NAEFO</name>